<dbReference type="Proteomes" id="UP001221757">
    <property type="component" value="Unassembled WGS sequence"/>
</dbReference>
<evidence type="ECO:0000256" key="1">
    <source>
        <dbReference type="SAM" id="MobiDB-lite"/>
    </source>
</evidence>
<dbReference type="EMBL" id="JARKIE010000348">
    <property type="protein sequence ID" value="KAJ7652318.1"/>
    <property type="molecule type" value="Genomic_DNA"/>
</dbReference>
<gene>
    <name evidence="2" type="ORF">B0H17DRAFT_1147401</name>
</gene>
<feature type="compositionally biased region" description="Low complexity" evidence="1">
    <location>
        <begin position="11"/>
        <end position="22"/>
    </location>
</feature>
<protein>
    <submittedName>
        <fullName evidence="2">Uncharacterized protein</fullName>
    </submittedName>
</protein>
<evidence type="ECO:0000313" key="2">
    <source>
        <dbReference type="EMBL" id="KAJ7652318.1"/>
    </source>
</evidence>
<sequence>MTSSDEAAAHTSCSDPTTSTSTTAMEELAQDIERCAAKIMALTEGGLTPKFVVTNNFGSDNELAKGLGTFHENLRTCAVCSDPQHELSTCLSIVADSGAAPATPTAALNDVYYCYDDVVLDPELIPANLDWKQSPEMRRFLHEALGPVLDALLTLRPLDAARYLDLIQTTHNKRTLCPILPKSLPHHSTIAEAAPSLYNQPHCTAPPPDNQLSPAVTEWAFTDLGNEALSSSLFVDSSHNVQSLASQEESLLLSIEDACPILENFHHDPAHSDSATLSSPADTPKILMVAADSTEQPSLFQSSDATSTRIYSDLRDWVQRGIEHQDEHIRAENRVCGAPLQHVLEVVHRDLRSMVDYTTMAAQDLAHFCNSSSVASNIFPLPGPGIPPSNPPQSATAEFIQLSMPPSTLTESEHSLNSVIVPHDENGSTTHLSADRTENPGQRSGCAPIAQSSVSDITRNKCQLSEEEKEITERGKLMKRFQYNWEFWRERSTSRPWFSIVMEYMSIEAAKAHAICCILAEHHHNKLLVPFQECLSLRFKNEYTLSQLLASTSFRDRNAGMHTRYWELLPPPEGAYYEYEDLSYYTSSNKSFPYASSDNFPYPDSEYDSRASEWASPDNLPALEPIPNLPYTTTPVDPESDVIDTTAAETLPIQLPPHKTPLRVRNALIYIYTDTESANSVDDPDSVRNRADRTDHIIHVRRTREWEDGGGSYTDWTIDDEQQAIAI</sequence>
<reference evidence="2" key="1">
    <citation type="submission" date="2023-03" db="EMBL/GenBank/DDBJ databases">
        <title>Massive genome expansion in bonnet fungi (Mycena s.s.) driven by repeated elements and novel gene families across ecological guilds.</title>
        <authorList>
            <consortium name="Lawrence Berkeley National Laboratory"/>
            <person name="Harder C.B."/>
            <person name="Miyauchi S."/>
            <person name="Viragh M."/>
            <person name="Kuo A."/>
            <person name="Thoen E."/>
            <person name="Andreopoulos B."/>
            <person name="Lu D."/>
            <person name="Skrede I."/>
            <person name="Drula E."/>
            <person name="Henrissat B."/>
            <person name="Morin E."/>
            <person name="Kohler A."/>
            <person name="Barry K."/>
            <person name="LaButti K."/>
            <person name="Morin E."/>
            <person name="Salamov A."/>
            <person name="Lipzen A."/>
            <person name="Mereny Z."/>
            <person name="Hegedus B."/>
            <person name="Baldrian P."/>
            <person name="Stursova M."/>
            <person name="Weitz H."/>
            <person name="Taylor A."/>
            <person name="Grigoriev I.V."/>
            <person name="Nagy L.G."/>
            <person name="Martin F."/>
            <person name="Kauserud H."/>
        </authorList>
    </citation>
    <scope>NUCLEOTIDE SEQUENCE</scope>
    <source>
        <strain evidence="2">CBHHK067</strain>
    </source>
</reference>
<feature type="region of interest" description="Disordered" evidence="1">
    <location>
        <begin position="422"/>
        <end position="450"/>
    </location>
</feature>
<comment type="caution">
    <text evidence="2">The sequence shown here is derived from an EMBL/GenBank/DDBJ whole genome shotgun (WGS) entry which is preliminary data.</text>
</comment>
<keyword evidence="3" id="KW-1185">Reference proteome</keyword>
<evidence type="ECO:0000313" key="3">
    <source>
        <dbReference type="Proteomes" id="UP001221757"/>
    </source>
</evidence>
<name>A0AAD7G072_MYCRO</name>
<organism evidence="2 3">
    <name type="scientific">Mycena rosella</name>
    <name type="common">Pink bonnet</name>
    <name type="synonym">Agaricus rosellus</name>
    <dbReference type="NCBI Taxonomy" id="1033263"/>
    <lineage>
        <taxon>Eukaryota</taxon>
        <taxon>Fungi</taxon>
        <taxon>Dikarya</taxon>
        <taxon>Basidiomycota</taxon>
        <taxon>Agaricomycotina</taxon>
        <taxon>Agaricomycetes</taxon>
        <taxon>Agaricomycetidae</taxon>
        <taxon>Agaricales</taxon>
        <taxon>Marasmiineae</taxon>
        <taxon>Mycenaceae</taxon>
        <taxon>Mycena</taxon>
    </lineage>
</organism>
<feature type="region of interest" description="Disordered" evidence="1">
    <location>
        <begin position="1"/>
        <end position="22"/>
    </location>
</feature>
<dbReference type="AlphaFoldDB" id="A0AAD7G072"/>
<proteinExistence type="predicted"/>
<accession>A0AAD7G072</accession>